<keyword evidence="4 8" id="KW-0812">Transmembrane</keyword>
<dbReference type="InterPro" id="IPR045378">
    <property type="entry name" value="LNT_N"/>
</dbReference>
<keyword evidence="3 8" id="KW-0808">Transferase</keyword>
<keyword evidence="7 8" id="KW-0012">Acyltransferase</keyword>
<feature type="domain" description="CN hydrolase" evidence="9">
    <location>
        <begin position="253"/>
        <end position="505"/>
    </location>
</feature>
<dbReference type="EMBL" id="JACOZA010000033">
    <property type="protein sequence ID" value="MBI2096783.1"/>
    <property type="molecule type" value="Genomic_DNA"/>
</dbReference>
<name>A0A931SB79_9BACT</name>
<dbReference type="AlphaFoldDB" id="A0A931SB79"/>
<dbReference type="InterPro" id="IPR004563">
    <property type="entry name" value="Apolipo_AcylTrfase"/>
</dbReference>
<dbReference type="Gene3D" id="3.60.110.10">
    <property type="entry name" value="Carbon-nitrogen hydrolase"/>
    <property type="match status" value="1"/>
</dbReference>
<sequence>MRSDYLRMFLPVASGAIIGVSLVYGPASLLGLVGLVPLFVFATSEQSPAKFLLGHWLYGVALWGILLSWIFNLLPLAWAGLGTTSGILFVIFAWLTSVALFALVPAVWALLVKHAVKKNLYFLLFLGLPFWIGLEYVSSWLPTILWKGAGSTLYPITLGHIGYLLAHFPNALLLANYGSIYLLSAFVFFVNICVFFIITRPFTWKPVPFPSILINPPQLLFLFVLVFAAAALIALPWLAASRPKPAPKDKPPLRVALVTSNIPSWSEAAPDDTRRATAALLRILQNISKEKIDLVIFPESSRVKNLIGDRALNEIFRDSDVIVIDDTLIKKDGRLQSYLVVERPRDGTVVASWSKSNLMMGGEYAPALVTAWAKAFGLSATLKQYEANTYSPGDVTQAPVPIKDDKLAISLCTEVWAPQFYKHQKRRGASLLLNLSSDALFHGSRVYREERLRMLKVRAAENNSYLIQAANASPSLVVSPRGKIIVSVAAEPSQLYAYQIFSIRP</sequence>
<reference evidence="10" key="1">
    <citation type="submission" date="2020-07" db="EMBL/GenBank/DDBJ databases">
        <title>Huge and variable diversity of episymbiotic CPR bacteria and DPANN archaea in groundwater ecosystems.</title>
        <authorList>
            <person name="He C.Y."/>
            <person name="Keren R."/>
            <person name="Whittaker M."/>
            <person name="Farag I.F."/>
            <person name="Doudna J."/>
            <person name="Cate J.H.D."/>
            <person name="Banfield J.F."/>
        </authorList>
    </citation>
    <scope>NUCLEOTIDE SEQUENCE</scope>
    <source>
        <strain evidence="10">NC_groundwater_193_Ag_S-0.1um_51_7</strain>
    </source>
</reference>
<evidence type="ECO:0000256" key="5">
    <source>
        <dbReference type="ARBA" id="ARBA00022989"/>
    </source>
</evidence>
<feature type="transmembrane region" description="Helical" evidence="8">
    <location>
        <begin position="180"/>
        <end position="199"/>
    </location>
</feature>
<dbReference type="HAMAP" id="MF_01148">
    <property type="entry name" value="Lnt"/>
    <property type="match status" value="1"/>
</dbReference>
<proteinExistence type="inferred from homology"/>
<comment type="function">
    <text evidence="8">Catalyzes the phospholipid dependent N-acylation of the N-terminal cysteine of apolipoprotein, the last step in lipoprotein maturation.</text>
</comment>
<comment type="pathway">
    <text evidence="8">Protein modification; lipoprotein biosynthesis (N-acyl transfer).</text>
</comment>
<accession>A0A931SB79</accession>
<feature type="transmembrane region" description="Helical" evidence="8">
    <location>
        <begin position="86"/>
        <end position="108"/>
    </location>
</feature>
<dbReference type="Pfam" id="PF20154">
    <property type="entry name" value="LNT_N"/>
    <property type="match status" value="1"/>
</dbReference>
<dbReference type="PANTHER" id="PTHR38686:SF1">
    <property type="entry name" value="APOLIPOPROTEIN N-ACYLTRANSFERASE"/>
    <property type="match status" value="1"/>
</dbReference>
<feature type="transmembrane region" description="Helical" evidence="8">
    <location>
        <begin position="12"/>
        <end position="41"/>
    </location>
</feature>
<organism evidence="10 11">
    <name type="scientific">Candidatus Sungiibacteriota bacterium</name>
    <dbReference type="NCBI Taxonomy" id="2750080"/>
    <lineage>
        <taxon>Bacteria</taxon>
        <taxon>Candidatus Sungiibacteriota</taxon>
    </lineage>
</organism>
<dbReference type="SUPFAM" id="SSF56317">
    <property type="entry name" value="Carbon-nitrogen hydrolase"/>
    <property type="match status" value="1"/>
</dbReference>
<evidence type="ECO:0000256" key="2">
    <source>
        <dbReference type="ARBA" id="ARBA00022475"/>
    </source>
</evidence>
<evidence type="ECO:0000256" key="1">
    <source>
        <dbReference type="ARBA" id="ARBA00004651"/>
    </source>
</evidence>
<feature type="transmembrane region" description="Helical" evidence="8">
    <location>
        <begin position="53"/>
        <end position="74"/>
    </location>
</feature>
<dbReference type="GO" id="GO:0005886">
    <property type="term" value="C:plasma membrane"/>
    <property type="evidence" value="ECO:0007669"/>
    <property type="project" value="UniProtKB-SubCell"/>
</dbReference>
<dbReference type="GO" id="GO:0016410">
    <property type="term" value="F:N-acyltransferase activity"/>
    <property type="evidence" value="ECO:0007669"/>
    <property type="project" value="UniProtKB-UniRule"/>
</dbReference>
<evidence type="ECO:0000256" key="3">
    <source>
        <dbReference type="ARBA" id="ARBA00022679"/>
    </source>
</evidence>
<dbReference type="InterPro" id="IPR036526">
    <property type="entry name" value="C-N_Hydrolase_sf"/>
</dbReference>
<feature type="transmembrane region" description="Helical" evidence="8">
    <location>
        <begin position="153"/>
        <end position="173"/>
    </location>
</feature>
<keyword evidence="6 8" id="KW-0472">Membrane</keyword>
<dbReference type="GO" id="GO:0042158">
    <property type="term" value="P:lipoprotein biosynthetic process"/>
    <property type="evidence" value="ECO:0007669"/>
    <property type="project" value="UniProtKB-UniRule"/>
</dbReference>
<feature type="transmembrane region" description="Helical" evidence="8">
    <location>
        <begin position="219"/>
        <end position="240"/>
    </location>
</feature>
<dbReference type="Proteomes" id="UP000724148">
    <property type="component" value="Unassembled WGS sequence"/>
</dbReference>
<feature type="transmembrane region" description="Helical" evidence="8">
    <location>
        <begin position="120"/>
        <end position="141"/>
    </location>
</feature>
<comment type="subcellular location">
    <subcellularLocation>
        <location evidence="1 8">Cell membrane</location>
        <topology evidence="1 8">Multi-pass membrane protein</topology>
    </subcellularLocation>
</comment>
<dbReference type="PANTHER" id="PTHR38686">
    <property type="entry name" value="APOLIPOPROTEIN N-ACYLTRANSFERASE"/>
    <property type="match status" value="1"/>
</dbReference>
<keyword evidence="2 8" id="KW-1003">Cell membrane</keyword>
<evidence type="ECO:0000256" key="6">
    <source>
        <dbReference type="ARBA" id="ARBA00023136"/>
    </source>
</evidence>
<evidence type="ECO:0000256" key="4">
    <source>
        <dbReference type="ARBA" id="ARBA00022692"/>
    </source>
</evidence>
<protein>
    <recommendedName>
        <fullName evidence="8">Apolipoprotein N-acyltransferase</fullName>
        <shortName evidence="8">ALP N-acyltransferase</shortName>
        <ecNumber evidence="8">2.3.1.269</ecNumber>
    </recommendedName>
</protein>
<evidence type="ECO:0000313" key="10">
    <source>
        <dbReference type="EMBL" id="MBI2096783.1"/>
    </source>
</evidence>
<dbReference type="Pfam" id="PF00795">
    <property type="entry name" value="CN_hydrolase"/>
    <property type="match status" value="1"/>
</dbReference>
<gene>
    <name evidence="8" type="primary">lnt</name>
    <name evidence="10" type="ORF">HYT40_01335</name>
</gene>
<comment type="catalytic activity">
    <reaction evidence="8">
        <text>N-terminal S-1,2-diacyl-sn-glyceryl-L-cysteinyl-[lipoprotein] + a glycerophospholipid = N-acyl-S-1,2-diacyl-sn-glyceryl-L-cysteinyl-[lipoprotein] + a 2-acyl-sn-glycero-3-phospholipid + H(+)</text>
        <dbReference type="Rhea" id="RHEA:48228"/>
        <dbReference type="Rhea" id="RHEA-COMP:14681"/>
        <dbReference type="Rhea" id="RHEA-COMP:14684"/>
        <dbReference type="ChEBI" id="CHEBI:15378"/>
        <dbReference type="ChEBI" id="CHEBI:136912"/>
        <dbReference type="ChEBI" id="CHEBI:140656"/>
        <dbReference type="ChEBI" id="CHEBI:140657"/>
        <dbReference type="ChEBI" id="CHEBI:140660"/>
        <dbReference type="EC" id="2.3.1.269"/>
    </reaction>
</comment>
<evidence type="ECO:0000313" key="11">
    <source>
        <dbReference type="Proteomes" id="UP000724148"/>
    </source>
</evidence>
<comment type="similarity">
    <text evidence="8">Belongs to the CN hydrolase family. Apolipoprotein N-acyltransferase subfamily.</text>
</comment>
<evidence type="ECO:0000259" key="9">
    <source>
        <dbReference type="PROSITE" id="PS50263"/>
    </source>
</evidence>
<evidence type="ECO:0000256" key="8">
    <source>
        <dbReference type="HAMAP-Rule" id="MF_01148"/>
    </source>
</evidence>
<dbReference type="PROSITE" id="PS50263">
    <property type="entry name" value="CN_HYDROLASE"/>
    <property type="match status" value="1"/>
</dbReference>
<evidence type="ECO:0000256" key="7">
    <source>
        <dbReference type="ARBA" id="ARBA00023315"/>
    </source>
</evidence>
<comment type="caution">
    <text evidence="10">The sequence shown here is derived from an EMBL/GenBank/DDBJ whole genome shotgun (WGS) entry which is preliminary data.</text>
</comment>
<dbReference type="EC" id="2.3.1.269" evidence="8"/>
<dbReference type="InterPro" id="IPR003010">
    <property type="entry name" value="C-N_Hydrolase"/>
</dbReference>
<keyword evidence="5 8" id="KW-1133">Transmembrane helix</keyword>